<evidence type="ECO:0000313" key="2">
    <source>
        <dbReference type="EMBL" id="POZ51330.1"/>
    </source>
</evidence>
<keyword evidence="1" id="KW-0812">Transmembrane</keyword>
<comment type="caution">
    <text evidence="2">The sequence shown here is derived from an EMBL/GenBank/DDBJ whole genome shotgun (WGS) entry which is preliminary data.</text>
</comment>
<protein>
    <submittedName>
        <fullName evidence="2">Uncharacterized protein</fullName>
    </submittedName>
</protein>
<reference evidence="2 3" key="1">
    <citation type="submission" date="2017-11" db="EMBL/GenBank/DDBJ databases">
        <title>Draft Genome Sequence of Methylobacter psychrotolerans Sph1T, an Obligate Methanotroph from Low-Temperature Environments.</title>
        <authorList>
            <person name="Oshkin I.Y."/>
            <person name="Miroshnikov K."/>
            <person name="Belova S.E."/>
            <person name="Korzhenkov A."/>
            <person name="Toshchakov S.V."/>
            <person name="Dedysh S.N."/>
        </authorList>
    </citation>
    <scope>NUCLEOTIDE SEQUENCE [LARGE SCALE GENOMIC DNA]</scope>
    <source>
        <strain evidence="2 3">Sph1</strain>
    </source>
</reference>
<name>A0A2S5CKI6_9GAMM</name>
<dbReference type="RefSeq" id="WP_103974683.1">
    <property type="nucleotide sequence ID" value="NZ_PGFZ01000006.1"/>
</dbReference>
<dbReference type="AlphaFoldDB" id="A0A2S5CKI6"/>
<feature type="transmembrane region" description="Helical" evidence="1">
    <location>
        <begin position="6"/>
        <end position="22"/>
    </location>
</feature>
<keyword evidence="1" id="KW-0472">Membrane</keyword>
<sequence>MAFLKWLAYIIVAAMVFLYSVLTGNYLVIAVSLAVGFVVFIGGALMRLIALSTKSVQLLEDILSNQKKDGG</sequence>
<evidence type="ECO:0000313" key="3">
    <source>
        <dbReference type="Proteomes" id="UP000237423"/>
    </source>
</evidence>
<dbReference type="EMBL" id="PGFZ01000006">
    <property type="protein sequence ID" value="POZ51330.1"/>
    <property type="molecule type" value="Genomic_DNA"/>
</dbReference>
<dbReference type="Proteomes" id="UP000237423">
    <property type="component" value="Unassembled WGS sequence"/>
</dbReference>
<proteinExistence type="predicted"/>
<evidence type="ECO:0000256" key="1">
    <source>
        <dbReference type="SAM" id="Phobius"/>
    </source>
</evidence>
<organism evidence="2 3">
    <name type="scientific">Methylovulum psychrotolerans</name>
    <dbReference type="NCBI Taxonomy" id="1704499"/>
    <lineage>
        <taxon>Bacteria</taxon>
        <taxon>Pseudomonadati</taxon>
        <taxon>Pseudomonadota</taxon>
        <taxon>Gammaproteobacteria</taxon>
        <taxon>Methylococcales</taxon>
        <taxon>Methylococcaceae</taxon>
        <taxon>Methylovulum</taxon>
    </lineage>
</organism>
<gene>
    <name evidence="2" type="ORF">AADEFJLK_02778</name>
</gene>
<accession>A0A2S5CKI6</accession>
<feature type="transmembrane region" description="Helical" evidence="1">
    <location>
        <begin position="27"/>
        <end position="50"/>
    </location>
</feature>
<keyword evidence="1" id="KW-1133">Transmembrane helix</keyword>